<feature type="binding site" evidence="8">
    <location>
        <position position="37"/>
    </location>
    <ligand>
        <name>Zn(2+)</name>
        <dbReference type="ChEBI" id="CHEBI:29105"/>
        <label>2</label>
    </ligand>
</feature>
<dbReference type="AlphaFoldDB" id="K6ZTJ1"/>
<feature type="binding site" evidence="8">
    <location>
        <position position="37"/>
    </location>
    <ligand>
        <name>Mg(2+)</name>
        <dbReference type="ChEBI" id="CHEBI:18420"/>
    </ligand>
</feature>
<name>K6ZTJ1_9ALTE</name>
<evidence type="ECO:0000256" key="8">
    <source>
        <dbReference type="PIRSR" id="PIRSR601952-2"/>
    </source>
</evidence>
<dbReference type="HOGENOM" id="CLU_008539_6_2_6"/>
<dbReference type="EMBL" id="CP003837">
    <property type="protein sequence ID" value="AGH46254.1"/>
    <property type="molecule type" value="Genomic_DNA"/>
</dbReference>
<evidence type="ECO:0000256" key="7">
    <source>
        <dbReference type="PIRSR" id="PIRSR601952-1"/>
    </source>
</evidence>
<dbReference type="Pfam" id="PF00245">
    <property type="entry name" value="Alk_phosphatase"/>
    <property type="match status" value="1"/>
</dbReference>
<dbReference type="CDD" id="cd16012">
    <property type="entry name" value="ALP"/>
    <property type="match status" value="1"/>
</dbReference>
<feature type="binding site" evidence="8">
    <location>
        <position position="399"/>
    </location>
    <ligand>
        <name>Zn(2+)</name>
        <dbReference type="ChEBI" id="CHEBI:29105"/>
        <label>2</label>
    </ligand>
</feature>
<dbReference type="InterPro" id="IPR018299">
    <property type="entry name" value="Alkaline_phosphatase_AS"/>
</dbReference>
<evidence type="ECO:0000256" key="10">
    <source>
        <dbReference type="SAM" id="SignalP"/>
    </source>
</evidence>
<dbReference type="Proteomes" id="UP000011864">
    <property type="component" value="Chromosome"/>
</dbReference>
<dbReference type="PANTHER" id="PTHR11596">
    <property type="entry name" value="ALKALINE PHOSPHATASE"/>
    <property type="match status" value="1"/>
</dbReference>
<keyword evidence="2" id="KW-0597">Phosphoprotein</keyword>
<evidence type="ECO:0000256" key="2">
    <source>
        <dbReference type="ARBA" id="ARBA00022553"/>
    </source>
</evidence>
<keyword evidence="3 8" id="KW-0479">Metal-binding</keyword>
<feature type="binding site" evidence="8">
    <location>
        <position position="259"/>
    </location>
    <ligand>
        <name>Mg(2+)</name>
        <dbReference type="ChEBI" id="CHEBI:18420"/>
    </ligand>
</feature>
<feature type="binding site" evidence="8">
    <location>
        <position position="139"/>
    </location>
    <ligand>
        <name>Mg(2+)</name>
        <dbReference type="ChEBI" id="CHEBI:18420"/>
    </ligand>
</feature>
<dbReference type="Gene3D" id="1.10.60.40">
    <property type="match status" value="1"/>
</dbReference>
<gene>
    <name evidence="11" type="ORF">C427_4149</name>
</gene>
<feature type="binding site" evidence="8">
    <location>
        <position position="306"/>
    </location>
    <ligand>
        <name>Zn(2+)</name>
        <dbReference type="ChEBI" id="CHEBI:29105"/>
        <label>2</label>
    </ligand>
</feature>
<feature type="signal peptide" evidence="10">
    <location>
        <begin position="1"/>
        <end position="18"/>
    </location>
</feature>
<dbReference type="PATRIC" id="fig|1129794.4.peg.4132"/>
<dbReference type="GO" id="GO:0004035">
    <property type="term" value="F:alkaline phosphatase activity"/>
    <property type="evidence" value="ECO:0007669"/>
    <property type="project" value="TreeGrafter"/>
</dbReference>
<protein>
    <submittedName>
        <fullName evidence="11">Alkaline phosphatase</fullName>
    </submittedName>
</protein>
<keyword evidence="12" id="KW-1185">Reference proteome</keyword>
<keyword evidence="4" id="KW-0378">Hydrolase</keyword>
<dbReference type="GO" id="GO:0046872">
    <property type="term" value="F:metal ion binding"/>
    <property type="evidence" value="ECO:0007669"/>
    <property type="project" value="UniProtKB-KW"/>
</dbReference>
<feature type="binding site" evidence="8">
    <location>
        <position position="137"/>
    </location>
    <ligand>
        <name>Mg(2+)</name>
        <dbReference type="ChEBI" id="CHEBI:18420"/>
    </ligand>
</feature>
<feature type="binding site" evidence="8">
    <location>
        <position position="268"/>
    </location>
    <ligand>
        <name>Zn(2+)</name>
        <dbReference type="ChEBI" id="CHEBI:29105"/>
        <label>2</label>
    </ligand>
</feature>
<comment type="cofactor">
    <cofactor evidence="8">
        <name>Zn(2+)</name>
        <dbReference type="ChEBI" id="CHEBI:29105"/>
    </cofactor>
    <text evidence="8">Binds 2 Zn(2+) ions.</text>
</comment>
<dbReference type="SMART" id="SM00098">
    <property type="entry name" value="alkPPc"/>
    <property type="match status" value="1"/>
</dbReference>
<dbReference type="KEGG" id="gps:C427_4149"/>
<dbReference type="OrthoDB" id="9794455at2"/>
<evidence type="ECO:0000256" key="1">
    <source>
        <dbReference type="ARBA" id="ARBA00005984"/>
    </source>
</evidence>
<evidence type="ECO:0000256" key="9">
    <source>
        <dbReference type="RuleBase" id="RU003946"/>
    </source>
</evidence>
<dbReference type="eggNOG" id="COG1785">
    <property type="taxonomic scope" value="Bacteria"/>
</dbReference>
<evidence type="ECO:0000313" key="12">
    <source>
        <dbReference type="Proteomes" id="UP000011864"/>
    </source>
</evidence>
<proteinExistence type="inferred from homology"/>
<dbReference type="PRINTS" id="PR00113">
    <property type="entry name" value="ALKPHPHTASE"/>
</dbReference>
<reference evidence="11 12" key="1">
    <citation type="journal article" date="2013" name="Genome Announc.">
        <title>Complete Genome Sequence of Glaciecola psychrophila Strain 170T.</title>
        <authorList>
            <person name="Yin J."/>
            <person name="Chen J."/>
            <person name="Liu G."/>
            <person name="Yu Y."/>
            <person name="Song L."/>
            <person name="Wang X."/>
            <person name="Qu X."/>
        </authorList>
    </citation>
    <scope>NUCLEOTIDE SEQUENCE [LARGE SCALE GENOMIC DNA]</scope>
    <source>
        <strain evidence="11 12">170</strain>
    </source>
</reference>
<dbReference type="PANTHER" id="PTHR11596:SF5">
    <property type="entry name" value="ALKALINE PHOSPHATASE"/>
    <property type="match status" value="1"/>
</dbReference>
<evidence type="ECO:0000256" key="4">
    <source>
        <dbReference type="ARBA" id="ARBA00022801"/>
    </source>
</evidence>
<evidence type="ECO:0000256" key="6">
    <source>
        <dbReference type="ARBA" id="ARBA00022842"/>
    </source>
</evidence>
<keyword evidence="6 8" id="KW-0460">Magnesium</keyword>
<feature type="binding site" evidence="8">
    <location>
        <position position="307"/>
    </location>
    <ligand>
        <name>Zn(2+)</name>
        <dbReference type="ChEBI" id="CHEBI:29105"/>
        <label>2</label>
    </ligand>
</feature>
<comment type="similarity">
    <text evidence="1 9">Belongs to the alkaline phosphatase family.</text>
</comment>
<dbReference type="STRING" id="1129794.C427_4149"/>
<dbReference type="SUPFAM" id="SSF53649">
    <property type="entry name" value="Alkaline phosphatase-like"/>
    <property type="match status" value="1"/>
</dbReference>
<keyword evidence="10" id="KW-0732">Signal</keyword>
<accession>K6ZTJ1</accession>
<feature type="chain" id="PRO_5003902301" evidence="10">
    <location>
        <begin position="19"/>
        <end position="437"/>
    </location>
</feature>
<dbReference type="InterPro" id="IPR001952">
    <property type="entry name" value="Alkaline_phosphatase"/>
</dbReference>
<feature type="binding site" evidence="8">
    <location>
        <position position="264"/>
    </location>
    <ligand>
        <name>Zn(2+)</name>
        <dbReference type="ChEBI" id="CHEBI:29105"/>
        <label>2</label>
    </ligand>
</feature>
<keyword evidence="5 8" id="KW-0862">Zinc</keyword>
<organism evidence="11 12">
    <name type="scientific">Paraglaciecola psychrophila 170</name>
    <dbReference type="NCBI Taxonomy" id="1129794"/>
    <lineage>
        <taxon>Bacteria</taxon>
        <taxon>Pseudomonadati</taxon>
        <taxon>Pseudomonadota</taxon>
        <taxon>Gammaproteobacteria</taxon>
        <taxon>Alteromonadales</taxon>
        <taxon>Alteromonadaceae</taxon>
        <taxon>Paraglaciecola</taxon>
    </lineage>
</organism>
<dbReference type="Gene3D" id="3.40.720.10">
    <property type="entry name" value="Alkaline Phosphatase, subunit A"/>
    <property type="match status" value="1"/>
</dbReference>
<evidence type="ECO:0000256" key="3">
    <source>
        <dbReference type="ARBA" id="ARBA00022723"/>
    </source>
</evidence>
<sequence>MKPISILLFAVLCQSALATHSPENIKSPKNIIMIVGDGMGPSYTTAYRMFADNPSTPEVEETVFDRLLVGMASTHPDMDTGYVTDSAASATALSSGVKTYNGAIGVDANKKPVQTVLELAKEQGRKTGVAVTSQINHATPASFGAHNESRQNYDQIADSYFDEKTNGQFILDVMLGGGWKYFIREDRNLVEQFKAAGYQYVDKLTQLNDVKAGTPLLGLFADVGMPWALDSTDQMRLPTLAKAAIRQLENDQGYFLLIEASQVDWAGHGNDIGSAMAEMHDLAVTLEWLEQYLVNNPDTLLVATADHSTGGLSIGANGNYSWSPSWLKNLKASPVEIGTQLMTAKDRGALATDLLGFELTPEEISSLSVIESDKPRPFHNAISKILDNRSNTGWTTTGHTGVDVQIFAKGLGSEYFRGHLDNTRIAQTIFELLRNKK</sequence>
<dbReference type="RefSeq" id="WP_007641095.1">
    <property type="nucleotide sequence ID" value="NC_020514.1"/>
</dbReference>
<evidence type="ECO:0000256" key="5">
    <source>
        <dbReference type="ARBA" id="ARBA00022833"/>
    </source>
</evidence>
<dbReference type="InterPro" id="IPR017850">
    <property type="entry name" value="Alkaline_phosphatase_core_sf"/>
</dbReference>
<evidence type="ECO:0000313" key="11">
    <source>
        <dbReference type="EMBL" id="AGH46254.1"/>
    </source>
</evidence>
<feature type="active site" description="Phosphoserine intermediate" evidence="7">
    <location>
        <position position="86"/>
    </location>
</feature>
<dbReference type="PROSITE" id="PS00123">
    <property type="entry name" value="ALKALINE_PHOSPHATASE"/>
    <property type="match status" value="1"/>
</dbReference>
<comment type="cofactor">
    <cofactor evidence="8">
        <name>Mg(2+)</name>
        <dbReference type="ChEBI" id="CHEBI:18420"/>
    </cofactor>
    <text evidence="8">Binds 1 Mg(2+) ion.</text>
</comment>